<dbReference type="InterPro" id="IPR050329">
    <property type="entry name" value="GLI_C2H2-zinc-finger"/>
</dbReference>
<dbReference type="AlphaFoldDB" id="A0A7R9QU50"/>
<feature type="domain" description="C2H2-type" evidence="7">
    <location>
        <begin position="316"/>
        <end position="343"/>
    </location>
</feature>
<organism evidence="8">
    <name type="scientific">Oppiella nova</name>
    <dbReference type="NCBI Taxonomy" id="334625"/>
    <lineage>
        <taxon>Eukaryota</taxon>
        <taxon>Metazoa</taxon>
        <taxon>Ecdysozoa</taxon>
        <taxon>Arthropoda</taxon>
        <taxon>Chelicerata</taxon>
        <taxon>Arachnida</taxon>
        <taxon>Acari</taxon>
        <taxon>Acariformes</taxon>
        <taxon>Sarcoptiformes</taxon>
        <taxon>Oribatida</taxon>
        <taxon>Brachypylina</taxon>
        <taxon>Oppioidea</taxon>
        <taxon>Oppiidae</taxon>
        <taxon>Oppiella</taxon>
    </lineage>
</organism>
<proteinExistence type="predicted"/>
<dbReference type="PROSITE" id="PS00028">
    <property type="entry name" value="ZINC_FINGER_C2H2_1"/>
    <property type="match status" value="7"/>
</dbReference>
<dbReference type="EMBL" id="CAJPVJ010013763">
    <property type="protein sequence ID" value="CAG2175017.1"/>
    <property type="molecule type" value="Genomic_DNA"/>
</dbReference>
<gene>
    <name evidence="8" type="ORF">ONB1V03_LOCUS14456</name>
</gene>
<keyword evidence="4" id="KW-0862">Zinc</keyword>
<dbReference type="GO" id="GO:0000978">
    <property type="term" value="F:RNA polymerase II cis-regulatory region sequence-specific DNA binding"/>
    <property type="evidence" value="ECO:0007669"/>
    <property type="project" value="TreeGrafter"/>
</dbReference>
<dbReference type="PROSITE" id="PS50157">
    <property type="entry name" value="ZINC_FINGER_C2H2_2"/>
    <property type="match status" value="7"/>
</dbReference>
<evidence type="ECO:0000256" key="1">
    <source>
        <dbReference type="ARBA" id="ARBA00022723"/>
    </source>
</evidence>
<evidence type="ECO:0000256" key="4">
    <source>
        <dbReference type="ARBA" id="ARBA00022833"/>
    </source>
</evidence>
<dbReference type="PANTHER" id="PTHR19818:SF139">
    <property type="entry name" value="PAIR-RULE PROTEIN ODD-PAIRED"/>
    <property type="match status" value="1"/>
</dbReference>
<feature type="domain" description="C2H2-type" evidence="7">
    <location>
        <begin position="469"/>
        <end position="499"/>
    </location>
</feature>
<dbReference type="SUPFAM" id="SSF57667">
    <property type="entry name" value="beta-beta-alpha zinc fingers"/>
    <property type="match status" value="3"/>
</dbReference>
<evidence type="ECO:0000256" key="6">
    <source>
        <dbReference type="SAM" id="MobiDB-lite"/>
    </source>
</evidence>
<dbReference type="GO" id="GO:0000981">
    <property type="term" value="F:DNA-binding transcription factor activity, RNA polymerase II-specific"/>
    <property type="evidence" value="ECO:0007669"/>
    <property type="project" value="TreeGrafter"/>
</dbReference>
<feature type="domain" description="C2H2-type" evidence="7">
    <location>
        <begin position="589"/>
        <end position="617"/>
    </location>
</feature>
<dbReference type="PANTHER" id="PTHR19818">
    <property type="entry name" value="ZINC FINGER PROTEIN ZIC AND GLI"/>
    <property type="match status" value="1"/>
</dbReference>
<dbReference type="GO" id="GO:0008270">
    <property type="term" value="F:zinc ion binding"/>
    <property type="evidence" value="ECO:0007669"/>
    <property type="project" value="UniProtKB-KW"/>
</dbReference>
<name>A0A7R9QU50_9ACAR</name>
<dbReference type="InterPro" id="IPR036236">
    <property type="entry name" value="Znf_C2H2_sf"/>
</dbReference>
<dbReference type="FunFam" id="3.30.160.60:FF:002343">
    <property type="entry name" value="Zinc finger protein 33A"/>
    <property type="match status" value="1"/>
</dbReference>
<keyword evidence="3 5" id="KW-0863">Zinc-finger</keyword>
<evidence type="ECO:0000256" key="2">
    <source>
        <dbReference type="ARBA" id="ARBA00022737"/>
    </source>
</evidence>
<feature type="domain" description="C2H2-type" evidence="7">
    <location>
        <begin position="346"/>
        <end position="375"/>
    </location>
</feature>
<feature type="domain" description="C2H2-type" evidence="7">
    <location>
        <begin position="500"/>
        <end position="528"/>
    </location>
</feature>
<evidence type="ECO:0000256" key="5">
    <source>
        <dbReference type="PROSITE-ProRule" id="PRU00042"/>
    </source>
</evidence>
<dbReference type="GO" id="GO:0045944">
    <property type="term" value="P:positive regulation of transcription by RNA polymerase II"/>
    <property type="evidence" value="ECO:0007669"/>
    <property type="project" value="UniProtKB-ARBA"/>
</dbReference>
<dbReference type="Pfam" id="PF12831">
    <property type="entry name" value="FAD_oxidored"/>
    <property type="match status" value="1"/>
</dbReference>
<dbReference type="GO" id="GO:0005634">
    <property type="term" value="C:nucleus"/>
    <property type="evidence" value="ECO:0007669"/>
    <property type="project" value="UniProtKB-ARBA"/>
</dbReference>
<feature type="domain" description="C2H2-type" evidence="7">
    <location>
        <begin position="559"/>
        <end position="588"/>
    </location>
</feature>
<dbReference type="EMBL" id="OC928588">
    <property type="protein sequence ID" value="CAD7657831.1"/>
    <property type="molecule type" value="Genomic_DNA"/>
</dbReference>
<feature type="region of interest" description="Disordered" evidence="6">
    <location>
        <begin position="373"/>
        <end position="397"/>
    </location>
</feature>
<evidence type="ECO:0000313" key="8">
    <source>
        <dbReference type="EMBL" id="CAD7657831.1"/>
    </source>
</evidence>
<dbReference type="Gene3D" id="3.30.160.60">
    <property type="entry name" value="Classic Zinc Finger"/>
    <property type="match status" value="5"/>
</dbReference>
<evidence type="ECO:0000256" key="3">
    <source>
        <dbReference type="ARBA" id="ARBA00022771"/>
    </source>
</evidence>
<evidence type="ECO:0000259" key="7">
    <source>
        <dbReference type="PROSITE" id="PS50157"/>
    </source>
</evidence>
<dbReference type="Proteomes" id="UP000728032">
    <property type="component" value="Unassembled WGS sequence"/>
</dbReference>
<dbReference type="OrthoDB" id="8117402at2759"/>
<feature type="domain" description="C2H2-type" evidence="7">
    <location>
        <begin position="529"/>
        <end position="558"/>
    </location>
</feature>
<dbReference type="FunFam" id="3.30.160.60:FF:000624">
    <property type="entry name" value="zinc finger protein 697"/>
    <property type="match status" value="1"/>
</dbReference>
<protein>
    <recommendedName>
        <fullName evidence="7">C2H2-type domain-containing protein</fullName>
    </recommendedName>
</protein>
<dbReference type="SMART" id="SM00355">
    <property type="entry name" value="ZnF_C2H2"/>
    <property type="match status" value="9"/>
</dbReference>
<evidence type="ECO:0000313" key="9">
    <source>
        <dbReference type="Proteomes" id="UP000728032"/>
    </source>
</evidence>
<dbReference type="Pfam" id="PF00096">
    <property type="entry name" value="zf-C2H2"/>
    <property type="match status" value="3"/>
</dbReference>
<accession>A0A7R9QU50</accession>
<reference evidence="8" key="1">
    <citation type="submission" date="2020-11" db="EMBL/GenBank/DDBJ databases">
        <authorList>
            <person name="Tran Van P."/>
        </authorList>
    </citation>
    <scope>NUCLEOTIDE SEQUENCE</scope>
</reference>
<keyword evidence="9" id="KW-1185">Reference proteome</keyword>
<keyword evidence="2" id="KW-0677">Repeat</keyword>
<keyword evidence="1" id="KW-0479">Metal-binding</keyword>
<dbReference type="InterPro" id="IPR013087">
    <property type="entry name" value="Znf_C2H2_type"/>
</dbReference>
<sequence length="617" mass="71504">MPNHKTDFNNEGPFSTDMIGMNYEYPDGSYETRNKIIKQHEDYTKGFLYFVGHDPQVPQPLRDEMLTWGYPKDEYKDNNHWTHQLYIRESRRMSVATNRGSIGETMATVVDEQVMVEVVVPEIEVNTSGIDHSYCVSDNEEYKQLLHKYNVLRYDFLECQSLLDSIEDKLMAFINECICDSIIKTVQKEDIFKLLDKLHAIKRKGTHEDIHPIGGHTVDTNRKTCDTNECKAEDTNEDSVESCGQTSPLMVLNAKQTLVPIIGDQTTRLVIIGSNESTTATASTDAKSVTTGRVLDQYLNNVNYSYDYMPGVPKQFPCRECGRVFASGKQRNNHQRTHQKREQHYIHCQHLYCKKRFISPDAFKKHMDKHLGIESTDSGSGGAQPGTPGTPGPQEESYFKRKNKNKEYQCEWHDCDQWFALPSLRKQHYNAVHLKIARHNCMIPGCSAQFVKKYDLEVHIGVDHGFKFYKCSWSGCSRQFWSRTLLARHHALMHLKIKKFKCDECDQCFSNGAKLAAHKCREHNALKRFACDWSDCHFSTNVNKCLVEHKRTHTGERPHQCLWPGCGKAFTHSYSLTTHTRIHTGEKPFKCDYDECFKEFRYWNDLRQHKKTHLLDP</sequence>